<dbReference type="SUPFAM" id="SSF53335">
    <property type="entry name" value="S-adenosyl-L-methionine-dependent methyltransferases"/>
    <property type="match status" value="1"/>
</dbReference>
<proteinExistence type="inferred from homology"/>
<dbReference type="Gene3D" id="1.10.8.100">
    <property type="entry name" value="Ribosomal RNA adenine dimethylase-like, domain 2"/>
    <property type="match status" value="1"/>
</dbReference>
<dbReference type="GO" id="GO:0005829">
    <property type="term" value="C:cytosol"/>
    <property type="evidence" value="ECO:0007669"/>
    <property type="project" value="TreeGrafter"/>
</dbReference>
<feature type="binding site" evidence="7">
    <location>
        <position position="104"/>
    </location>
    <ligand>
        <name>S-adenosyl-L-methionine</name>
        <dbReference type="ChEBI" id="CHEBI:59789"/>
    </ligand>
</feature>
<dbReference type="Pfam" id="PF00398">
    <property type="entry name" value="RrnaAD"/>
    <property type="match status" value="1"/>
</dbReference>
<name>A0A9X2S6B6_9FIRM</name>
<dbReference type="Proteomes" id="UP001142078">
    <property type="component" value="Unassembled WGS sequence"/>
</dbReference>
<keyword evidence="10" id="KW-1185">Reference proteome</keyword>
<dbReference type="InterPro" id="IPR020596">
    <property type="entry name" value="rRNA_Ade_Mease_Trfase_CS"/>
</dbReference>
<evidence type="ECO:0000256" key="1">
    <source>
        <dbReference type="ARBA" id="ARBA00016505"/>
    </source>
</evidence>
<dbReference type="InterPro" id="IPR023165">
    <property type="entry name" value="rRNA_Ade_diMease-like_C"/>
</dbReference>
<keyword evidence="3 7" id="KW-0808">Transferase</keyword>
<dbReference type="PROSITE" id="PS51689">
    <property type="entry name" value="SAM_RNA_A_N6_MT"/>
    <property type="match status" value="1"/>
</dbReference>
<keyword evidence="4 7" id="KW-0949">S-adenosyl-L-methionine</keyword>
<evidence type="ECO:0000313" key="10">
    <source>
        <dbReference type="Proteomes" id="UP001142078"/>
    </source>
</evidence>
<dbReference type="Gene3D" id="3.40.50.150">
    <property type="entry name" value="Vaccinia Virus protein VP39"/>
    <property type="match status" value="1"/>
</dbReference>
<comment type="similarity">
    <text evidence="7">Belongs to the class I-like SAM-binding methyltransferase superfamily. rRNA adenine N(6)-methyltransferase family.</text>
</comment>
<feature type="binding site" evidence="7">
    <location>
        <position position="41"/>
    </location>
    <ligand>
        <name>S-adenosyl-L-methionine</name>
        <dbReference type="ChEBI" id="CHEBI:59789"/>
    </ligand>
</feature>
<feature type="binding site" evidence="7">
    <location>
        <position position="87"/>
    </location>
    <ligand>
        <name>S-adenosyl-L-methionine</name>
        <dbReference type="ChEBI" id="CHEBI:59789"/>
    </ligand>
</feature>
<feature type="domain" description="Ribosomal RNA adenine methylase transferase N-terminal" evidence="8">
    <location>
        <begin position="21"/>
        <end position="188"/>
    </location>
</feature>
<dbReference type="PROSITE" id="PS01131">
    <property type="entry name" value="RRNA_A_DIMETH"/>
    <property type="match status" value="1"/>
</dbReference>
<dbReference type="OrthoDB" id="9786598at2"/>
<dbReference type="NCBIfam" id="NF000499">
    <property type="entry name" value="Erm23S_rRNA_broad"/>
    <property type="match status" value="1"/>
</dbReference>
<dbReference type="EMBL" id="JANJZL010000002">
    <property type="protein sequence ID" value="MCR2043442.1"/>
    <property type="molecule type" value="Genomic_DNA"/>
</dbReference>
<evidence type="ECO:0000256" key="6">
    <source>
        <dbReference type="ARBA" id="ARBA00029941"/>
    </source>
</evidence>
<dbReference type="InterPro" id="IPR001737">
    <property type="entry name" value="KsgA/Erm"/>
</dbReference>
<feature type="binding site" evidence="7">
    <location>
        <position position="16"/>
    </location>
    <ligand>
        <name>S-adenosyl-L-methionine</name>
        <dbReference type="ChEBI" id="CHEBI:59789"/>
    </ligand>
</feature>
<dbReference type="GO" id="GO:0003723">
    <property type="term" value="F:RNA binding"/>
    <property type="evidence" value="ECO:0007669"/>
    <property type="project" value="UniProtKB-UniRule"/>
</dbReference>
<sequence>MFINNKTKLEHSQNFLHSKKLVSELIRESNIGNKDIVIEIGGGKGIITEQLAKKCNKVYVIEYDLDLYENLKVKFSNRKNIEIIYGDFLEFELPKEHRYKVFSSIPYNITAAILSKLTSSCNPPEEIYIIIQEEAARKYAGNPYNRESMRSLLLKPYFDFKIIRKLKKTDFMPVPKVNSVFFRIQKRKNSLIKQDKIGLYYDFISYIFSKSGKDMKSRCKDIFSYKQIKRLSRDIGFKITDSPTYLNYEQWLKVFQYFIIGVSGEKKKLVYNSYSKLLEEQKKIDKIHRSRKKVAFLIL</sequence>
<dbReference type="InterPro" id="IPR020598">
    <property type="entry name" value="rRNA_Ade_methylase_Trfase_N"/>
</dbReference>
<dbReference type="RefSeq" id="WP_042679402.1">
    <property type="nucleotide sequence ID" value="NZ_CABKTM010000013.1"/>
</dbReference>
<evidence type="ECO:0000256" key="7">
    <source>
        <dbReference type="PROSITE-ProRule" id="PRU01026"/>
    </source>
</evidence>
<gene>
    <name evidence="9" type="primary">erm</name>
    <name evidence="9" type="ORF">NSA23_04845</name>
</gene>
<evidence type="ECO:0000256" key="2">
    <source>
        <dbReference type="ARBA" id="ARBA00022603"/>
    </source>
</evidence>
<comment type="caution">
    <text evidence="9">The sequence shown here is derived from an EMBL/GenBank/DDBJ whole genome shotgun (WGS) entry which is preliminary data.</text>
</comment>
<evidence type="ECO:0000256" key="4">
    <source>
        <dbReference type="ARBA" id="ARBA00022691"/>
    </source>
</evidence>
<organism evidence="9 10">
    <name type="scientific">Anaerosalibacter massiliensis</name>
    <dbReference type="NCBI Taxonomy" id="1347392"/>
    <lineage>
        <taxon>Bacteria</taxon>
        <taxon>Bacillati</taxon>
        <taxon>Bacillota</taxon>
        <taxon>Tissierellia</taxon>
        <taxon>Tissierellales</taxon>
        <taxon>Sporanaerobacteraceae</taxon>
        <taxon>Anaerosalibacter</taxon>
    </lineage>
</organism>
<feature type="binding site" evidence="7">
    <location>
        <position position="14"/>
    </location>
    <ligand>
        <name>S-adenosyl-L-methionine</name>
        <dbReference type="ChEBI" id="CHEBI:59789"/>
    </ligand>
</feature>
<keyword evidence="2 7" id="KW-0489">Methyltransferase</keyword>
<evidence type="ECO:0000256" key="5">
    <source>
        <dbReference type="ARBA" id="ARBA00022884"/>
    </source>
</evidence>
<evidence type="ECO:0000256" key="3">
    <source>
        <dbReference type="ARBA" id="ARBA00022679"/>
    </source>
</evidence>
<dbReference type="PANTHER" id="PTHR11727:SF7">
    <property type="entry name" value="DIMETHYLADENOSINE TRANSFERASE-RELATED"/>
    <property type="match status" value="1"/>
</dbReference>
<accession>A0A9X2S6B6</accession>
<evidence type="ECO:0000313" key="9">
    <source>
        <dbReference type="EMBL" id="MCR2043442.1"/>
    </source>
</evidence>
<protein>
    <recommendedName>
        <fullName evidence="1">rRNA adenine N-6-methyltransferase</fullName>
    </recommendedName>
    <alternativeName>
        <fullName evidence="6">Macrolide-lincosamide-streptogramin B resistance protein</fullName>
    </alternativeName>
</protein>
<dbReference type="SMART" id="SM00650">
    <property type="entry name" value="rADc"/>
    <property type="match status" value="1"/>
</dbReference>
<reference evidence="9" key="1">
    <citation type="submission" date="2022-07" db="EMBL/GenBank/DDBJ databases">
        <title>Enhanced cultured diversity of the mouse gut microbiota enables custom-made synthetic communities.</title>
        <authorList>
            <person name="Afrizal A."/>
        </authorList>
    </citation>
    <scope>NUCLEOTIDE SEQUENCE</scope>
    <source>
        <strain evidence="9">DSM 29482</strain>
    </source>
</reference>
<dbReference type="AlphaFoldDB" id="A0A9X2S6B6"/>
<feature type="binding site" evidence="7">
    <location>
        <position position="62"/>
    </location>
    <ligand>
        <name>S-adenosyl-L-methionine</name>
        <dbReference type="ChEBI" id="CHEBI:59789"/>
    </ligand>
</feature>
<evidence type="ECO:0000259" key="8">
    <source>
        <dbReference type="SMART" id="SM00650"/>
    </source>
</evidence>
<dbReference type="GO" id="GO:0000179">
    <property type="term" value="F:rRNA (adenine-N6,N6-)-dimethyltransferase activity"/>
    <property type="evidence" value="ECO:0007669"/>
    <property type="project" value="UniProtKB-UniRule"/>
</dbReference>
<dbReference type="PANTHER" id="PTHR11727">
    <property type="entry name" value="DIMETHYLADENOSINE TRANSFERASE"/>
    <property type="match status" value="1"/>
</dbReference>
<dbReference type="InterPro" id="IPR029063">
    <property type="entry name" value="SAM-dependent_MTases_sf"/>
</dbReference>
<keyword evidence="5 7" id="KW-0694">RNA-binding</keyword>